<comment type="similarity">
    <text evidence="1">Belongs to the desulfoferrodoxin family.</text>
</comment>
<evidence type="ECO:0000256" key="10">
    <source>
        <dbReference type="ARBA" id="ARBA00047448"/>
    </source>
</evidence>
<evidence type="ECO:0000256" key="6">
    <source>
        <dbReference type="ARBA" id="ARBA00022982"/>
    </source>
</evidence>
<dbReference type="InterPro" id="IPR038094">
    <property type="entry name" value="Desulfoferrodoxin_N_sf"/>
</dbReference>
<dbReference type="Gene3D" id="2.20.28.100">
    <property type="entry name" value="Desulphoferrodoxin, N-terminal domain"/>
    <property type="match status" value="1"/>
</dbReference>
<evidence type="ECO:0000256" key="8">
    <source>
        <dbReference type="ARBA" id="ARBA00024690"/>
    </source>
</evidence>
<dbReference type="SUPFAM" id="SSF49367">
    <property type="entry name" value="Superoxide reductase-like"/>
    <property type="match status" value="1"/>
</dbReference>
<keyword evidence="7" id="KW-0408">Iron</keyword>
<dbReference type="EC" id="1.15.1.2" evidence="2"/>
<dbReference type="InterPro" id="IPR051233">
    <property type="entry name" value="Desulfoferrodoxin_SOR"/>
</dbReference>
<evidence type="ECO:0000313" key="14">
    <source>
        <dbReference type="EMBL" id="SHK96503.1"/>
    </source>
</evidence>
<dbReference type="GO" id="GO:0050605">
    <property type="term" value="F:superoxide reductase activity"/>
    <property type="evidence" value="ECO:0007669"/>
    <property type="project" value="UniProtKB-EC"/>
</dbReference>
<comment type="function">
    <text evidence="8">Catalyzes the one-electron reduction of superoxide anion radical to hydrogen peroxide at a nonheme ferrous iron center. Plays a fundamental role in case of oxidative stress via its superoxide detoxification activity.</text>
</comment>
<reference evidence="14 15" key="1">
    <citation type="submission" date="2016-11" db="EMBL/GenBank/DDBJ databases">
        <authorList>
            <person name="Varghese N."/>
            <person name="Submissions S."/>
        </authorList>
    </citation>
    <scope>NUCLEOTIDE SEQUENCE [LARGE SCALE GENOMIC DNA]</scope>
    <source>
        <strain evidence="14 15">FD</strain>
    </source>
</reference>
<dbReference type="EMBL" id="FRBP01000001">
    <property type="protein sequence ID" value="SHK96503.1"/>
    <property type="molecule type" value="Genomic_DNA"/>
</dbReference>
<dbReference type="Proteomes" id="UP000586254">
    <property type="component" value="Unassembled WGS sequence"/>
</dbReference>
<dbReference type="Proteomes" id="UP000184012">
    <property type="component" value="Unassembled WGS sequence"/>
</dbReference>
<proteinExistence type="inferred from homology"/>
<evidence type="ECO:0000313" key="16">
    <source>
        <dbReference type="Proteomes" id="UP000586254"/>
    </source>
</evidence>
<dbReference type="NCBIfam" id="TIGR00332">
    <property type="entry name" value="neela_ferrous"/>
    <property type="match status" value="1"/>
</dbReference>
<sequence>MCKKPKFYICRHCGNIFGVVEDSGVTPVCCGDPMEVLTPNTVDAAQEKHVPVIKIDGNTVTVEVGSVPHPMLEEHHIAWIYLETKEGGQRKCLEIGGEPKAVFALTPGDEVIAAYEYCNLHGLWMATV</sequence>
<dbReference type="PANTHER" id="PTHR36541">
    <property type="entry name" value="SUPEROXIDE REDUCTASE-RELATED"/>
    <property type="match status" value="1"/>
</dbReference>
<keyword evidence="4" id="KW-0813">Transport</keyword>
<keyword evidence="5" id="KW-0479">Metal-binding</keyword>
<dbReference type="InterPro" id="IPR002742">
    <property type="entry name" value="Desulfoferrodoxin_Fe-bd_dom"/>
</dbReference>
<dbReference type="InterPro" id="IPR004462">
    <property type="entry name" value="Desulfoferrodoxin_N"/>
</dbReference>
<evidence type="ECO:0000256" key="2">
    <source>
        <dbReference type="ARBA" id="ARBA00012679"/>
    </source>
</evidence>
<feature type="domain" description="Desulfoferrodoxin ferrous iron-binding" evidence="11">
    <location>
        <begin position="42"/>
        <end position="126"/>
    </location>
</feature>
<evidence type="ECO:0000259" key="11">
    <source>
        <dbReference type="Pfam" id="PF01880"/>
    </source>
</evidence>
<organism evidence="13 16">
    <name type="scientific">Eubacterium callanderi</name>
    <dbReference type="NCBI Taxonomy" id="53442"/>
    <lineage>
        <taxon>Bacteria</taxon>
        <taxon>Bacillati</taxon>
        <taxon>Bacillota</taxon>
        <taxon>Clostridia</taxon>
        <taxon>Eubacteriales</taxon>
        <taxon>Eubacteriaceae</taxon>
        <taxon>Eubacterium</taxon>
    </lineage>
</organism>
<dbReference type="Pfam" id="PF06397">
    <property type="entry name" value="Desulfoferrod_N"/>
    <property type="match status" value="1"/>
</dbReference>
<evidence type="ECO:0000313" key="15">
    <source>
        <dbReference type="Proteomes" id="UP000184012"/>
    </source>
</evidence>
<evidence type="ECO:0000259" key="12">
    <source>
        <dbReference type="Pfam" id="PF06397"/>
    </source>
</evidence>
<evidence type="ECO:0000256" key="9">
    <source>
        <dbReference type="ARBA" id="ARBA00031398"/>
    </source>
</evidence>
<evidence type="ECO:0000256" key="4">
    <source>
        <dbReference type="ARBA" id="ARBA00022448"/>
    </source>
</evidence>
<feature type="domain" description="Desulfoferrodoxin N-terminal" evidence="12">
    <location>
        <begin position="6"/>
        <end position="36"/>
    </location>
</feature>
<evidence type="ECO:0000256" key="1">
    <source>
        <dbReference type="ARBA" id="ARBA00005941"/>
    </source>
</evidence>
<name>A0A1M6WRZ8_9FIRM</name>
<comment type="catalytic activity">
    <reaction evidence="10">
        <text>reduced [rubredoxin] + superoxide + 2 H(+) = oxidized [rubredoxin] + H2O2</text>
        <dbReference type="Rhea" id="RHEA:21324"/>
        <dbReference type="Rhea" id="RHEA-COMP:10302"/>
        <dbReference type="Rhea" id="RHEA-COMP:10303"/>
        <dbReference type="ChEBI" id="CHEBI:15378"/>
        <dbReference type="ChEBI" id="CHEBI:16240"/>
        <dbReference type="ChEBI" id="CHEBI:18421"/>
        <dbReference type="ChEBI" id="CHEBI:29033"/>
        <dbReference type="ChEBI" id="CHEBI:29034"/>
        <dbReference type="EC" id="1.15.1.2"/>
    </reaction>
</comment>
<evidence type="ECO:0000256" key="7">
    <source>
        <dbReference type="ARBA" id="ARBA00023004"/>
    </source>
</evidence>
<evidence type="ECO:0000256" key="5">
    <source>
        <dbReference type="ARBA" id="ARBA00022723"/>
    </source>
</evidence>
<dbReference type="InterPro" id="IPR036073">
    <property type="entry name" value="Desulfoferrodoxin_Fe-bd_dom_sf"/>
</dbReference>
<dbReference type="Pfam" id="PF01880">
    <property type="entry name" value="Desulfoferrodox"/>
    <property type="match status" value="1"/>
</dbReference>
<dbReference type="SUPFAM" id="SSF57802">
    <property type="entry name" value="Rubredoxin-like"/>
    <property type="match status" value="1"/>
</dbReference>
<dbReference type="Gene3D" id="2.60.40.730">
    <property type="entry name" value="SOR catalytic domain"/>
    <property type="match status" value="1"/>
</dbReference>
<accession>A0A1M6WRZ8</accession>
<dbReference type="EMBL" id="JACCKS010000019">
    <property type="protein sequence ID" value="NZA39404.1"/>
    <property type="molecule type" value="Genomic_DNA"/>
</dbReference>
<dbReference type="GO" id="GO:0005506">
    <property type="term" value="F:iron ion binding"/>
    <property type="evidence" value="ECO:0007669"/>
    <property type="project" value="InterPro"/>
</dbReference>
<evidence type="ECO:0000313" key="13">
    <source>
        <dbReference type="EMBL" id="NZA39404.1"/>
    </source>
</evidence>
<dbReference type="RefSeq" id="WP_058693561.1">
    <property type="nucleotide sequence ID" value="NZ_CABJAI010000009.1"/>
</dbReference>
<dbReference type="PANTHER" id="PTHR36541:SF1">
    <property type="entry name" value="SUPEROXIDE REDUCTASE-RELATED"/>
    <property type="match status" value="1"/>
</dbReference>
<comment type="caution">
    <text evidence="13">The sequence shown here is derived from an EMBL/GenBank/DDBJ whole genome shotgun (WGS) entry which is preliminary data.</text>
</comment>
<evidence type="ECO:0000256" key="3">
    <source>
        <dbReference type="ARBA" id="ARBA00014839"/>
    </source>
</evidence>
<protein>
    <recommendedName>
        <fullName evidence="3">Desulfoferrodoxin</fullName>
        <ecNumber evidence="2">1.15.1.2</ecNumber>
    </recommendedName>
    <alternativeName>
        <fullName evidence="9">Superoxide reductase</fullName>
    </alternativeName>
</protein>
<gene>
    <name evidence="13" type="ORF">H0N91_15035</name>
    <name evidence="14" type="ORF">SAMN04515649_101411</name>
</gene>
<reference evidence="13 16" key="2">
    <citation type="submission" date="2020-07" db="EMBL/GenBank/DDBJ databases">
        <title>Organ Donor 1.</title>
        <authorList>
            <person name="Marsh A.J."/>
            <person name="Azcarate-Peril M.A."/>
        </authorList>
    </citation>
    <scope>NUCLEOTIDE SEQUENCE [LARGE SCALE GENOMIC DNA]</scope>
    <source>
        <strain evidence="13 16">AMC0717</strain>
    </source>
</reference>
<keyword evidence="6" id="KW-0249">Electron transport</keyword>
<dbReference type="AlphaFoldDB" id="A0A1M6WRZ8"/>